<name>A0A841GL65_9GAMM</name>
<feature type="domain" description="N-end aminoacyl transferase N-terminal" evidence="5">
    <location>
        <begin position="14"/>
        <end position="84"/>
    </location>
</feature>
<feature type="domain" description="N-end rule aminoacyl transferase C-terminal" evidence="6">
    <location>
        <begin position="104"/>
        <end position="224"/>
    </location>
</feature>
<evidence type="ECO:0000256" key="1">
    <source>
        <dbReference type="ARBA" id="ARBA00022490"/>
    </source>
</evidence>
<dbReference type="InterPro" id="IPR017138">
    <property type="entry name" value="Asp_Glu_LeuTrfase"/>
</dbReference>
<protein>
    <recommendedName>
        <fullName evidence="4">Aspartate/glutamate leucyltransferase</fullName>
        <ecNumber evidence="4">2.3.2.29</ecNumber>
    </recommendedName>
</protein>
<evidence type="ECO:0000256" key="2">
    <source>
        <dbReference type="ARBA" id="ARBA00022679"/>
    </source>
</evidence>
<dbReference type="InterPro" id="IPR030700">
    <property type="entry name" value="N-end_Aminoacyl_Trfase"/>
</dbReference>
<keyword evidence="3 4" id="KW-0012">Acyltransferase</keyword>
<dbReference type="RefSeq" id="WP_188026312.1">
    <property type="nucleotide sequence ID" value="NZ_JACHGR010000004.1"/>
</dbReference>
<dbReference type="InterPro" id="IPR007472">
    <property type="entry name" value="N-end_Aminoacyl_Trfase_C"/>
</dbReference>
<dbReference type="SUPFAM" id="SSF55729">
    <property type="entry name" value="Acyl-CoA N-acyltransferases (Nat)"/>
    <property type="match status" value="1"/>
</dbReference>
<keyword evidence="2 4" id="KW-0808">Transferase</keyword>
<dbReference type="InterPro" id="IPR007471">
    <property type="entry name" value="N-end_Aminoacyl_Trfase_N"/>
</dbReference>
<comment type="catalytic activity">
    <reaction evidence="4">
        <text>N-terminal L-glutamyl-[protein] + L-leucyl-tRNA(Leu) = N-terminal L-leucyl-L-glutamyl-[protein] + tRNA(Leu) + H(+)</text>
        <dbReference type="Rhea" id="RHEA:50412"/>
        <dbReference type="Rhea" id="RHEA-COMP:9613"/>
        <dbReference type="Rhea" id="RHEA-COMP:9622"/>
        <dbReference type="Rhea" id="RHEA-COMP:12664"/>
        <dbReference type="Rhea" id="RHEA-COMP:12668"/>
        <dbReference type="ChEBI" id="CHEBI:15378"/>
        <dbReference type="ChEBI" id="CHEBI:64721"/>
        <dbReference type="ChEBI" id="CHEBI:78442"/>
        <dbReference type="ChEBI" id="CHEBI:78494"/>
        <dbReference type="ChEBI" id="CHEBI:133041"/>
        <dbReference type="EC" id="2.3.2.29"/>
    </reaction>
</comment>
<evidence type="ECO:0000256" key="3">
    <source>
        <dbReference type="ARBA" id="ARBA00023315"/>
    </source>
</evidence>
<dbReference type="HAMAP" id="MF_00689">
    <property type="entry name" value="Bpt"/>
    <property type="match status" value="1"/>
</dbReference>
<proteinExistence type="inferred from homology"/>
<organism evidence="7 8">
    <name type="scientific">Tolumonas osonensis</name>
    <dbReference type="NCBI Taxonomy" id="675874"/>
    <lineage>
        <taxon>Bacteria</taxon>
        <taxon>Pseudomonadati</taxon>
        <taxon>Pseudomonadota</taxon>
        <taxon>Gammaproteobacteria</taxon>
        <taxon>Aeromonadales</taxon>
        <taxon>Aeromonadaceae</taxon>
        <taxon>Tolumonas</taxon>
    </lineage>
</organism>
<accession>A0A841GL65</accession>
<dbReference type="GO" id="GO:0071596">
    <property type="term" value="P:ubiquitin-dependent protein catabolic process via the N-end rule pathway"/>
    <property type="evidence" value="ECO:0007669"/>
    <property type="project" value="InterPro"/>
</dbReference>
<dbReference type="NCBIfam" id="NF002342">
    <property type="entry name" value="PRK01305.1-3"/>
    <property type="match status" value="1"/>
</dbReference>
<comment type="caution">
    <text evidence="7">The sequence shown here is derived from an EMBL/GenBank/DDBJ whole genome shotgun (WGS) entry which is preliminary data.</text>
</comment>
<comment type="function">
    <text evidence="4">Functions in the N-end rule pathway of protein degradation where it conjugates Leu from its aminoacyl-tRNA to the N-termini of proteins containing an N-terminal aspartate or glutamate.</text>
</comment>
<evidence type="ECO:0000256" key="4">
    <source>
        <dbReference type="HAMAP-Rule" id="MF_00689"/>
    </source>
</evidence>
<dbReference type="EC" id="2.3.2.29" evidence="4"/>
<dbReference type="GO" id="GO:0005737">
    <property type="term" value="C:cytoplasm"/>
    <property type="evidence" value="ECO:0007669"/>
    <property type="project" value="UniProtKB-SubCell"/>
</dbReference>
<keyword evidence="8" id="KW-1185">Reference proteome</keyword>
<dbReference type="Pfam" id="PF04377">
    <property type="entry name" value="ATE_C"/>
    <property type="match status" value="1"/>
</dbReference>
<sequence>MNPTPLRVGITPAHTCSYLPDQDEQLIVLLDDSYRNAPGYETLLQAGFRRSGNDIYRPHCAQCSACQSLRIKATEFQPNRNQKRVLNKNRDLRWQLNDTDKPAYYALYERYISQRHADGSMYPPGYNQYKQFLFADWLNPVFIEFYHAERLIAVAVTDVLADSLSAMYTFYDPEYESRSLGTYAILIQLELTLHMHRTYLYLGYQVDNCRKMNYKSAYLPHERLENKVWKKYGITADRTLHNR</sequence>
<keyword evidence="1 4" id="KW-0963">Cytoplasm</keyword>
<dbReference type="NCBIfam" id="NF002345">
    <property type="entry name" value="PRK01305.2-2"/>
    <property type="match status" value="1"/>
</dbReference>
<dbReference type="NCBIfam" id="NF002341">
    <property type="entry name" value="PRK01305.1-1"/>
    <property type="match status" value="1"/>
</dbReference>
<dbReference type="Pfam" id="PF04376">
    <property type="entry name" value="ATE_N"/>
    <property type="match status" value="1"/>
</dbReference>
<comment type="similarity">
    <text evidence="4">Belongs to the R-transferase family. Bpt subfamily.</text>
</comment>
<dbReference type="Proteomes" id="UP000585721">
    <property type="component" value="Unassembled WGS sequence"/>
</dbReference>
<dbReference type="NCBIfam" id="NF002346">
    <property type="entry name" value="PRK01305.2-3"/>
    <property type="match status" value="1"/>
</dbReference>
<comment type="subcellular location">
    <subcellularLocation>
        <location evidence="4">Cytoplasm</location>
    </subcellularLocation>
</comment>
<dbReference type="GO" id="GO:0004057">
    <property type="term" value="F:arginyl-tRNA--protein transferase activity"/>
    <property type="evidence" value="ECO:0007669"/>
    <property type="project" value="InterPro"/>
</dbReference>
<evidence type="ECO:0000259" key="5">
    <source>
        <dbReference type="Pfam" id="PF04376"/>
    </source>
</evidence>
<comment type="catalytic activity">
    <reaction evidence="4">
        <text>N-terminal L-aspartyl-[protein] + L-leucyl-tRNA(Leu) = N-terminal L-leucyl-L-aspartyl-[protein] + tRNA(Leu) + H(+)</text>
        <dbReference type="Rhea" id="RHEA:50420"/>
        <dbReference type="Rhea" id="RHEA-COMP:9613"/>
        <dbReference type="Rhea" id="RHEA-COMP:9622"/>
        <dbReference type="Rhea" id="RHEA-COMP:12669"/>
        <dbReference type="Rhea" id="RHEA-COMP:12674"/>
        <dbReference type="ChEBI" id="CHEBI:15378"/>
        <dbReference type="ChEBI" id="CHEBI:64720"/>
        <dbReference type="ChEBI" id="CHEBI:78442"/>
        <dbReference type="ChEBI" id="CHEBI:78494"/>
        <dbReference type="ChEBI" id="CHEBI:133042"/>
        <dbReference type="EC" id="2.3.2.29"/>
    </reaction>
</comment>
<dbReference type="PIRSF" id="PIRSF037208">
    <property type="entry name" value="ATE_pro_prd"/>
    <property type="match status" value="1"/>
</dbReference>
<dbReference type="PANTHER" id="PTHR21367:SF1">
    <property type="entry name" value="ARGINYL-TRNA--PROTEIN TRANSFERASE 1"/>
    <property type="match status" value="1"/>
</dbReference>
<dbReference type="AlphaFoldDB" id="A0A841GL65"/>
<evidence type="ECO:0000313" key="7">
    <source>
        <dbReference type="EMBL" id="MBB6055540.1"/>
    </source>
</evidence>
<evidence type="ECO:0000313" key="8">
    <source>
        <dbReference type="Proteomes" id="UP000585721"/>
    </source>
</evidence>
<gene>
    <name evidence="4" type="primary">bpt</name>
    <name evidence="7" type="ORF">HNR75_001446</name>
</gene>
<reference evidence="7 8" key="1">
    <citation type="submission" date="2020-08" db="EMBL/GenBank/DDBJ databases">
        <title>Genomic Encyclopedia of Type Strains, Phase IV (KMG-IV): sequencing the most valuable type-strain genomes for metagenomic binning, comparative biology and taxonomic classification.</title>
        <authorList>
            <person name="Goeker M."/>
        </authorList>
    </citation>
    <scope>NUCLEOTIDE SEQUENCE [LARGE SCALE GENOMIC DNA]</scope>
    <source>
        <strain evidence="7 8">DSM 22975</strain>
    </source>
</reference>
<dbReference type="EMBL" id="JACHGR010000004">
    <property type="protein sequence ID" value="MBB6055540.1"/>
    <property type="molecule type" value="Genomic_DNA"/>
</dbReference>
<evidence type="ECO:0000259" key="6">
    <source>
        <dbReference type="Pfam" id="PF04377"/>
    </source>
</evidence>
<dbReference type="InterPro" id="IPR016181">
    <property type="entry name" value="Acyl_CoA_acyltransferase"/>
</dbReference>
<dbReference type="PANTHER" id="PTHR21367">
    <property type="entry name" value="ARGININE-TRNA-PROTEIN TRANSFERASE 1"/>
    <property type="match status" value="1"/>
</dbReference>
<dbReference type="GO" id="GO:0008914">
    <property type="term" value="F:leucyl-tRNA--protein transferase activity"/>
    <property type="evidence" value="ECO:0007669"/>
    <property type="project" value="UniProtKB-UniRule"/>
</dbReference>